<dbReference type="PANTHER" id="PTHR12358">
    <property type="entry name" value="SPHINGOSINE KINASE"/>
    <property type="match status" value="1"/>
</dbReference>
<dbReference type="AlphaFoldDB" id="A0A0C9YKL6"/>
<reference evidence="2 3" key="1">
    <citation type="submission" date="2014-04" db="EMBL/GenBank/DDBJ databases">
        <authorList>
            <consortium name="DOE Joint Genome Institute"/>
            <person name="Kuo A."/>
            <person name="Kohler A."/>
            <person name="Nagy L.G."/>
            <person name="Floudas D."/>
            <person name="Copeland A."/>
            <person name="Barry K.W."/>
            <person name="Cichocki N."/>
            <person name="Veneault-Fourrey C."/>
            <person name="LaButti K."/>
            <person name="Lindquist E.A."/>
            <person name="Lipzen A."/>
            <person name="Lundell T."/>
            <person name="Morin E."/>
            <person name="Murat C."/>
            <person name="Sun H."/>
            <person name="Tunlid A."/>
            <person name="Henrissat B."/>
            <person name="Grigoriev I.V."/>
            <person name="Hibbett D.S."/>
            <person name="Martin F."/>
            <person name="Nordberg H.P."/>
            <person name="Cantor M.N."/>
            <person name="Hua S.X."/>
        </authorList>
    </citation>
    <scope>NUCLEOTIDE SEQUENCE [LARGE SCALE GENOMIC DNA]</scope>
    <source>
        <strain evidence="2 3">LaAM-08-1</strain>
    </source>
</reference>
<dbReference type="PANTHER" id="PTHR12358:SF31">
    <property type="entry name" value="ACYLGLYCEROL KINASE, MITOCHONDRIAL"/>
    <property type="match status" value="1"/>
</dbReference>
<evidence type="ECO:0000313" key="3">
    <source>
        <dbReference type="Proteomes" id="UP000054477"/>
    </source>
</evidence>
<feature type="domain" description="DAGKc" evidence="1">
    <location>
        <begin position="108"/>
        <end position="248"/>
    </location>
</feature>
<dbReference type="OrthoDB" id="3853857at2759"/>
<dbReference type="SMART" id="SM00046">
    <property type="entry name" value="DAGKc"/>
    <property type="match status" value="1"/>
</dbReference>
<keyword evidence="3" id="KW-1185">Reference proteome</keyword>
<dbReference type="HOGENOM" id="CLU_013399_0_0_1"/>
<dbReference type="Gene3D" id="2.60.200.40">
    <property type="match status" value="1"/>
</dbReference>
<sequence length="484" mass="52719">MGDAEQSPLTVTLRIPSSQSPVSLTLTANSLLIKGSKPQHVPLLRVLKAHFDPESRILNVAYLAERGGKNYSPLVNIEGKVEDQNVDSTTASWVENVLQACYEGLSVERSRQLLVFVNPHGGTKKGVSIFVKVVEPIFRAAGCGLNVIYTTHQGHAYEVVKESPLEYAAIITVSGDGLIHEVINGLSHHGNPIKALSTPVAPIPAGSGNGLSLNLLGIKDGFDVGLAALNVIKGRPMKVDLFSMTQGGKRSLSFMSQALGLMADLDLGTEHLRWMGDTRFMVGLLKGIVQLKPCPVQLSLKVAETDKTKMAEDLVTSRKEFEKDNISRSLPFNSITKVPEKSTLPPLNYLPDDADGWTSFDEPLIYVYAGKGPYVGRDFMAFPVSLPNDGLIDVMVMPLSPRKDILAAISGAAEGENYWRSNIKYVKAHAYRVKPLKPKGNLSIDGESFPFEEFQVEVHQGLGRFLSMYGQYAVDFASQNPAID</sequence>
<evidence type="ECO:0000313" key="2">
    <source>
        <dbReference type="EMBL" id="KIK08593.1"/>
    </source>
</evidence>
<dbReference type="GO" id="GO:0005737">
    <property type="term" value="C:cytoplasm"/>
    <property type="evidence" value="ECO:0007669"/>
    <property type="project" value="TreeGrafter"/>
</dbReference>
<dbReference type="GO" id="GO:0046512">
    <property type="term" value="P:sphingosine biosynthetic process"/>
    <property type="evidence" value="ECO:0007669"/>
    <property type="project" value="TreeGrafter"/>
</dbReference>
<dbReference type="InterPro" id="IPR017438">
    <property type="entry name" value="ATP-NAD_kinase_N"/>
</dbReference>
<gene>
    <name evidence="2" type="ORF">K443DRAFT_128067</name>
</gene>
<dbReference type="GO" id="GO:0016020">
    <property type="term" value="C:membrane"/>
    <property type="evidence" value="ECO:0007669"/>
    <property type="project" value="TreeGrafter"/>
</dbReference>
<evidence type="ECO:0000259" key="1">
    <source>
        <dbReference type="PROSITE" id="PS50146"/>
    </source>
</evidence>
<dbReference type="InterPro" id="IPR016064">
    <property type="entry name" value="NAD/diacylglycerol_kinase_sf"/>
</dbReference>
<dbReference type="SUPFAM" id="SSF111331">
    <property type="entry name" value="NAD kinase/diacylglycerol kinase-like"/>
    <property type="match status" value="1"/>
</dbReference>
<dbReference type="Pfam" id="PF00781">
    <property type="entry name" value="DAGK_cat"/>
    <property type="match status" value="1"/>
</dbReference>
<dbReference type="PROSITE" id="PS50146">
    <property type="entry name" value="DAGK"/>
    <property type="match status" value="1"/>
</dbReference>
<name>A0A0C9YKL6_9AGAR</name>
<reference evidence="3" key="2">
    <citation type="submission" date="2015-01" db="EMBL/GenBank/DDBJ databases">
        <title>Evolutionary Origins and Diversification of the Mycorrhizal Mutualists.</title>
        <authorList>
            <consortium name="DOE Joint Genome Institute"/>
            <consortium name="Mycorrhizal Genomics Consortium"/>
            <person name="Kohler A."/>
            <person name="Kuo A."/>
            <person name="Nagy L.G."/>
            <person name="Floudas D."/>
            <person name="Copeland A."/>
            <person name="Barry K.W."/>
            <person name="Cichocki N."/>
            <person name="Veneault-Fourrey C."/>
            <person name="LaButti K."/>
            <person name="Lindquist E.A."/>
            <person name="Lipzen A."/>
            <person name="Lundell T."/>
            <person name="Morin E."/>
            <person name="Murat C."/>
            <person name="Riley R."/>
            <person name="Ohm R."/>
            <person name="Sun H."/>
            <person name="Tunlid A."/>
            <person name="Henrissat B."/>
            <person name="Grigoriev I.V."/>
            <person name="Hibbett D.S."/>
            <person name="Martin F."/>
        </authorList>
    </citation>
    <scope>NUCLEOTIDE SEQUENCE [LARGE SCALE GENOMIC DNA]</scope>
    <source>
        <strain evidence="3">LaAM-08-1</strain>
    </source>
</reference>
<organism evidence="2 3">
    <name type="scientific">Laccaria amethystina LaAM-08-1</name>
    <dbReference type="NCBI Taxonomy" id="1095629"/>
    <lineage>
        <taxon>Eukaryota</taxon>
        <taxon>Fungi</taxon>
        <taxon>Dikarya</taxon>
        <taxon>Basidiomycota</taxon>
        <taxon>Agaricomycotina</taxon>
        <taxon>Agaricomycetes</taxon>
        <taxon>Agaricomycetidae</taxon>
        <taxon>Agaricales</taxon>
        <taxon>Agaricineae</taxon>
        <taxon>Hydnangiaceae</taxon>
        <taxon>Laccaria</taxon>
    </lineage>
</organism>
<dbReference type="InterPro" id="IPR050187">
    <property type="entry name" value="Lipid_Phosphate_FormReg"/>
</dbReference>
<dbReference type="STRING" id="1095629.A0A0C9YKL6"/>
<dbReference type="InterPro" id="IPR001206">
    <property type="entry name" value="Diacylglycerol_kinase_cat_dom"/>
</dbReference>
<accession>A0A0C9YKL6</accession>
<dbReference type="Proteomes" id="UP000054477">
    <property type="component" value="Unassembled WGS sequence"/>
</dbReference>
<dbReference type="Gene3D" id="3.40.50.10330">
    <property type="entry name" value="Probable inorganic polyphosphate/atp-NAD kinase, domain 1"/>
    <property type="match status" value="1"/>
</dbReference>
<dbReference type="EMBL" id="KN838541">
    <property type="protein sequence ID" value="KIK08593.1"/>
    <property type="molecule type" value="Genomic_DNA"/>
</dbReference>
<dbReference type="GO" id="GO:0001727">
    <property type="term" value="F:lipid kinase activity"/>
    <property type="evidence" value="ECO:0007669"/>
    <property type="project" value="TreeGrafter"/>
</dbReference>
<protein>
    <recommendedName>
        <fullName evidence="1">DAGKc domain-containing protein</fullName>
    </recommendedName>
</protein>
<dbReference type="GO" id="GO:0016773">
    <property type="term" value="F:phosphotransferase activity, alcohol group as acceptor"/>
    <property type="evidence" value="ECO:0007669"/>
    <property type="project" value="UniProtKB-ARBA"/>
</dbReference>
<proteinExistence type="predicted"/>